<feature type="non-terminal residue" evidence="1">
    <location>
        <position position="31"/>
    </location>
</feature>
<reference evidence="1" key="1">
    <citation type="submission" date="2018-05" db="EMBL/GenBank/DDBJ databases">
        <authorList>
            <person name="Lanie J.A."/>
            <person name="Ng W.-L."/>
            <person name="Kazmierczak K.M."/>
            <person name="Andrzejewski T.M."/>
            <person name="Davidsen T.M."/>
            <person name="Wayne K.J."/>
            <person name="Tettelin H."/>
            <person name="Glass J.I."/>
            <person name="Rusch D."/>
            <person name="Podicherti R."/>
            <person name="Tsui H.-C.T."/>
            <person name="Winkler M.E."/>
        </authorList>
    </citation>
    <scope>NUCLEOTIDE SEQUENCE</scope>
</reference>
<sequence>MMKSISCILLVCLLGLMAYAEETQEQKVERL</sequence>
<dbReference type="EMBL" id="UINC01221681">
    <property type="protein sequence ID" value="SVE50114.1"/>
    <property type="molecule type" value="Genomic_DNA"/>
</dbReference>
<organism evidence="1">
    <name type="scientific">marine metagenome</name>
    <dbReference type="NCBI Taxonomy" id="408172"/>
    <lineage>
        <taxon>unclassified sequences</taxon>
        <taxon>metagenomes</taxon>
        <taxon>ecological metagenomes</taxon>
    </lineage>
</organism>
<name>A0A383E0K7_9ZZZZ</name>
<accession>A0A383E0K7</accession>
<dbReference type="AlphaFoldDB" id="A0A383E0K7"/>
<protein>
    <submittedName>
        <fullName evidence="1">Uncharacterized protein</fullName>
    </submittedName>
</protein>
<proteinExistence type="predicted"/>
<feature type="non-terminal residue" evidence="1">
    <location>
        <position position="1"/>
    </location>
</feature>
<evidence type="ECO:0000313" key="1">
    <source>
        <dbReference type="EMBL" id="SVE50114.1"/>
    </source>
</evidence>
<gene>
    <name evidence="1" type="ORF">METZ01_LOCUS502968</name>
</gene>